<feature type="transmembrane region" description="Helical" evidence="2">
    <location>
        <begin position="109"/>
        <end position="131"/>
    </location>
</feature>
<feature type="coiled-coil region" evidence="1">
    <location>
        <begin position="243"/>
        <end position="277"/>
    </location>
</feature>
<reference evidence="3 4" key="1">
    <citation type="journal article" date="2015" name="Genome Announc.">
        <title>Draft Genome of the Euendolithic (true boring) Cyanobacterium Mastigocoleus testarum strain BC008.</title>
        <authorList>
            <person name="Guida B.S."/>
            <person name="Garcia-Pichel F."/>
        </authorList>
    </citation>
    <scope>NUCLEOTIDE SEQUENCE [LARGE SCALE GENOMIC DNA]</scope>
    <source>
        <strain evidence="3 4">BC008</strain>
    </source>
</reference>
<dbReference type="Gene3D" id="3.30.160.250">
    <property type="match status" value="1"/>
</dbReference>
<dbReference type="OrthoDB" id="5419659at2"/>
<protein>
    <submittedName>
        <fullName evidence="3">Uncharacterized protein</fullName>
    </submittedName>
</protein>
<feature type="transmembrane region" description="Helical" evidence="2">
    <location>
        <begin position="220"/>
        <end position="239"/>
    </location>
</feature>
<evidence type="ECO:0000256" key="2">
    <source>
        <dbReference type="SAM" id="Phobius"/>
    </source>
</evidence>
<evidence type="ECO:0000313" key="4">
    <source>
        <dbReference type="Proteomes" id="UP000053372"/>
    </source>
</evidence>
<proteinExistence type="predicted"/>
<name>A0A0V7ZNJ7_9CYAN</name>
<keyword evidence="2" id="KW-0472">Membrane</keyword>
<dbReference type="AlphaFoldDB" id="A0A0V7ZNJ7"/>
<accession>A0A0V7ZNJ7</accession>
<feature type="transmembrane region" description="Helical" evidence="2">
    <location>
        <begin position="176"/>
        <end position="200"/>
    </location>
</feature>
<dbReference type="InterPro" id="IPR035069">
    <property type="entry name" value="TTHA1013/TTHA0281-like"/>
</dbReference>
<sequence>MAGKNYREQPAEYYMSLEYPMTIIPQDKGIYIVEILDIPGCRFEGENLQELVELVKKYKSDWIKLSHKRGEEIPLPSNGNIKYLEGEVLRLNNNLSRLKKRSIRNKIKLLWIFEQILVLILGIFIGILLQLTNKNLLPHFLNNQEFIAITISGAFGGLLSSLNSKELRFPKINRQGIINFGFLGELLIGIGGAYTIFLLLPFDISNGNYNSENFIDGIKFIAVGVIGGFSGNLITTRAADKVIQQLKRNDEDLLEKGKELEQRNQELSEIIRRRTQEAEYLLERITNDVRGVKEQYDKDADALSLVIRHLDKHHGLNSEQIDLMKEKIKDASPSQKVQMFYLAKKAREENWQINKEYMERTISVFQGLIDSDSGKRFHRNYAQLGYALKDKLCPEYTRAIENFNTAIAIRDNIRSQAGFGRYEINRAICRIMLDENFRERIKSDMQIRKLIFDDLIAGCRDVRAAEQIPYNTTEPITSWLGVNDISLENFSSSIILHYKWNDTNK</sequence>
<feature type="transmembrane region" description="Helical" evidence="2">
    <location>
        <begin position="146"/>
        <end position="164"/>
    </location>
</feature>
<keyword evidence="2" id="KW-0812">Transmembrane</keyword>
<gene>
    <name evidence="3" type="ORF">BC008_23585</name>
</gene>
<comment type="caution">
    <text evidence="3">The sequence shown here is derived from an EMBL/GenBank/DDBJ whole genome shotgun (WGS) entry which is preliminary data.</text>
</comment>
<dbReference type="SUPFAM" id="SSF143100">
    <property type="entry name" value="TTHA1013/TTHA0281-like"/>
    <property type="match status" value="1"/>
</dbReference>
<keyword evidence="4" id="KW-1185">Reference proteome</keyword>
<keyword evidence="1" id="KW-0175">Coiled coil</keyword>
<evidence type="ECO:0000313" key="3">
    <source>
        <dbReference type="EMBL" id="KST65962.1"/>
    </source>
</evidence>
<evidence type="ECO:0000256" key="1">
    <source>
        <dbReference type="SAM" id="Coils"/>
    </source>
</evidence>
<keyword evidence="2" id="KW-1133">Transmembrane helix</keyword>
<organism evidence="3 4">
    <name type="scientific">Mastigocoleus testarum BC008</name>
    <dbReference type="NCBI Taxonomy" id="371196"/>
    <lineage>
        <taxon>Bacteria</taxon>
        <taxon>Bacillati</taxon>
        <taxon>Cyanobacteriota</taxon>
        <taxon>Cyanophyceae</taxon>
        <taxon>Nostocales</taxon>
        <taxon>Hapalosiphonaceae</taxon>
        <taxon>Mastigocoleus</taxon>
    </lineage>
</organism>
<dbReference type="RefSeq" id="WP_058183908.1">
    <property type="nucleotide sequence ID" value="NZ_LMTZ01000101.1"/>
</dbReference>
<dbReference type="Proteomes" id="UP000053372">
    <property type="component" value="Unassembled WGS sequence"/>
</dbReference>
<dbReference type="EMBL" id="LMTZ01000101">
    <property type="protein sequence ID" value="KST65962.1"/>
    <property type="molecule type" value="Genomic_DNA"/>
</dbReference>